<evidence type="ECO:0000313" key="4">
    <source>
        <dbReference type="EMBL" id="KAH6887735.1"/>
    </source>
</evidence>
<dbReference type="InterPro" id="IPR050987">
    <property type="entry name" value="AtrR-like"/>
</dbReference>
<dbReference type="OrthoDB" id="4456959at2759"/>
<evidence type="ECO:0000256" key="1">
    <source>
        <dbReference type="ARBA" id="ARBA00023242"/>
    </source>
</evidence>
<feature type="compositionally biased region" description="Polar residues" evidence="2">
    <location>
        <begin position="221"/>
        <end position="231"/>
    </location>
</feature>
<dbReference type="EMBL" id="JAGPYM010000014">
    <property type="protein sequence ID" value="KAH6887735.1"/>
    <property type="molecule type" value="Genomic_DNA"/>
</dbReference>
<name>A0A9P8W2Z8_9HYPO</name>
<dbReference type="InterPro" id="IPR036864">
    <property type="entry name" value="Zn2-C6_fun-type_DNA-bd_sf"/>
</dbReference>
<sequence>MHPGQKRPSEDDESNPGQYPSSGGIHCNDNTRLKLARPGNNSENNDFSALVKHRLASYTRTGQACDRCKIRKIRCDAGPDGCHHCKGGGLGCFVTDRVTGRTERRGYLKELENHTRVLDARIRDLEKLLERKGIKVKPCEKTLELSPSHDASKDDSQQPDEASPSETISDEANPSETKPDDGDDGRWERLGTVLFRDISSNPVLNPDLQEALLVSHPAEQDTPNKNNTPDPRQSLPALKQEQSWPNPGVVTMPTSQAAPATAAFVPDTIPAAVPDGLTQSGEAPIQFFSEPNYSQLPFNEQPQNNLNPPTYGPDGSLYFNQID</sequence>
<feature type="compositionally biased region" description="Polar residues" evidence="2">
    <location>
        <begin position="293"/>
        <end position="308"/>
    </location>
</feature>
<comment type="caution">
    <text evidence="4">The sequence shown here is derived from an EMBL/GenBank/DDBJ whole genome shotgun (WGS) entry which is preliminary data.</text>
</comment>
<feature type="compositionally biased region" description="Basic and acidic residues" evidence="2">
    <location>
        <begin position="177"/>
        <end position="187"/>
    </location>
</feature>
<feature type="domain" description="Zn(2)-C6 fungal-type" evidence="3">
    <location>
        <begin position="64"/>
        <end position="92"/>
    </location>
</feature>
<feature type="region of interest" description="Disordered" evidence="2">
    <location>
        <begin position="293"/>
        <end position="323"/>
    </location>
</feature>
<gene>
    <name evidence="4" type="ORF">B0T10DRAFT_490254</name>
</gene>
<dbReference type="PANTHER" id="PTHR46910">
    <property type="entry name" value="TRANSCRIPTION FACTOR PDR1"/>
    <property type="match status" value="1"/>
</dbReference>
<proteinExistence type="predicted"/>
<organism evidence="4 5">
    <name type="scientific">Thelonectria olida</name>
    <dbReference type="NCBI Taxonomy" id="1576542"/>
    <lineage>
        <taxon>Eukaryota</taxon>
        <taxon>Fungi</taxon>
        <taxon>Dikarya</taxon>
        <taxon>Ascomycota</taxon>
        <taxon>Pezizomycotina</taxon>
        <taxon>Sordariomycetes</taxon>
        <taxon>Hypocreomycetidae</taxon>
        <taxon>Hypocreales</taxon>
        <taxon>Nectriaceae</taxon>
        <taxon>Thelonectria</taxon>
    </lineage>
</organism>
<keyword evidence="5" id="KW-1185">Reference proteome</keyword>
<dbReference type="PROSITE" id="PS50048">
    <property type="entry name" value="ZN2_CY6_FUNGAL_2"/>
    <property type="match status" value="1"/>
</dbReference>
<dbReference type="GO" id="GO:0008270">
    <property type="term" value="F:zinc ion binding"/>
    <property type="evidence" value="ECO:0007669"/>
    <property type="project" value="InterPro"/>
</dbReference>
<dbReference type="AlphaFoldDB" id="A0A9P8W2Z8"/>
<feature type="region of interest" description="Disordered" evidence="2">
    <location>
        <begin position="218"/>
        <end position="245"/>
    </location>
</feature>
<feature type="region of interest" description="Disordered" evidence="2">
    <location>
        <begin position="140"/>
        <end position="187"/>
    </location>
</feature>
<accession>A0A9P8W2Z8</accession>
<dbReference type="CDD" id="cd00067">
    <property type="entry name" value="GAL4"/>
    <property type="match status" value="1"/>
</dbReference>
<dbReference type="SMART" id="SM00066">
    <property type="entry name" value="GAL4"/>
    <property type="match status" value="1"/>
</dbReference>
<dbReference type="InterPro" id="IPR001138">
    <property type="entry name" value="Zn2Cys6_DnaBD"/>
</dbReference>
<evidence type="ECO:0000256" key="2">
    <source>
        <dbReference type="SAM" id="MobiDB-lite"/>
    </source>
</evidence>
<dbReference type="Pfam" id="PF00172">
    <property type="entry name" value="Zn_clus"/>
    <property type="match status" value="1"/>
</dbReference>
<feature type="region of interest" description="Disordered" evidence="2">
    <location>
        <begin position="1"/>
        <end position="43"/>
    </location>
</feature>
<evidence type="ECO:0000313" key="5">
    <source>
        <dbReference type="Proteomes" id="UP000777438"/>
    </source>
</evidence>
<evidence type="ECO:0000259" key="3">
    <source>
        <dbReference type="PROSITE" id="PS50048"/>
    </source>
</evidence>
<dbReference type="Proteomes" id="UP000777438">
    <property type="component" value="Unassembled WGS sequence"/>
</dbReference>
<dbReference type="PANTHER" id="PTHR46910:SF4">
    <property type="entry name" value="ZN(2)-C6 FUNGAL-TYPE DOMAIN-CONTAINING PROTEIN"/>
    <property type="match status" value="1"/>
</dbReference>
<feature type="compositionally biased region" description="Polar residues" evidence="2">
    <location>
        <begin position="164"/>
        <end position="176"/>
    </location>
</feature>
<keyword evidence="1" id="KW-0539">Nucleus</keyword>
<dbReference type="PROSITE" id="PS00463">
    <property type="entry name" value="ZN2_CY6_FUNGAL_1"/>
    <property type="match status" value="1"/>
</dbReference>
<dbReference type="SUPFAM" id="SSF57701">
    <property type="entry name" value="Zn2/Cys6 DNA-binding domain"/>
    <property type="match status" value="1"/>
</dbReference>
<dbReference type="Gene3D" id="4.10.240.10">
    <property type="entry name" value="Zn(2)-C6 fungal-type DNA-binding domain"/>
    <property type="match status" value="1"/>
</dbReference>
<protein>
    <recommendedName>
        <fullName evidence="3">Zn(2)-C6 fungal-type domain-containing protein</fullName>
    </recommendedName>
</protein>
<dbReference type="GO" id="GO:0000981">
    <property type="term" value="F:DNA-binding transcription factor activity, RNA polymerase II-specific"/>
    <property type="evidence" value="ECO:0007669"/>
    <property type="project" value="InterPro"/>
</dbReference>
<reference evidence="4 5" key="1">
    <citation type="journal article" date="2021" name="Nat. Commun.">
        <title>Genetic determinants of endophytism in the Arabidopsis root mycobiome.</title>
        <authorList>
            <person name="Mesny F."/>
            <person name="Miyauchi S."/>
            <person name="Thiergart T."/>
            <person name="Pickel B."/>
            <person name="Atanasova L."/>
            <person name="Karlsson M."/>
            <person name="Huettel B."/>
            <person name="Barry K.W."/>
            <person name="Haridas S."/>
            <person name="Chen C."/>
            <person name="Bauer D."/>
            <person name="Andreopoulos W."/>
            <person name="Pangilinan J."/>
            <person name="LaButti K."/>
            <person name="Riley R."/>
            <person name="Lipzen A."/>
            <person name="Clum A."/>
            <person name="Drula E."/>
            <person name="Henrissat B."/>
            <person name="Kohler A."/>
            <person name="Grigoriev I.V."/>
            <person name="Martin F.M."/>
            <person name="Hacquard S."/>
        </authorList>
    </citation>
    <scope>NUCLEOTIDE SEQUENCE [LARGE SCALE GENOMIC DNA]</scope>
    <source>
        <strain evidence="4 5">MPI-CAGE-CH-0241</strain>
    </source>
</reference>